<dbReference type="SUPFAM" id="SSF52540">
    <property type="entry name" value="P-loop containing nucleoside triphosphate hydrolases"/>
    <property type="match status" value="1"/>
</dbReference>
<feature type="repeat" description="ANK" evidence="2">
    <location>
        <begin position="1131"/>
        <end position="1163"/>
    </location>
</feature>
<keyword evidence="1" id="KW-0677">Repeat</keyword>
<protein>
    <recommendedName>
        <fullName evidence="3">Nephrocystin 3-like N-terminal domain-containing protein</fullName>
    </recommendedName>
</protein>
<dbReference type="PANTHER" id="PTHR10039">
    <property type="entry name" value="AMELOGENIN"/>
    <property type="match status" value="1"/>
</dbReference>
<reference evidence="4" key="1">
    <citation type="submission" date="2021-12" db="EMBL/GenBank/DDBJ databases">
        <title>Comparative genomics, transcriptomics and evolutionary studies reveal genomic signatures of adaptation to plant cell wall in hemibiotrophic fungi.</title>
        <authorList>
            <consortium name="DOE Joint Genome Institute"/>
            <person name="Baroncelli R."/>
            <person name="Diaz J.F."/>
            <person name="Benocci T."/>
            <person name="Peng M."/>
            <person name="Battaglia E."/>
            <person name="Haridas S."/>
            <person name="Andreopoulos W."/>
            <person name="Labutti K."/>
            <person name="Pangilinan J."/>
            <person name="Floch G.L."/>
            <person name="Makela M.R."/>
            <person name="Henrissat B."/>
            <person name="Grigoriev I.V."/>
            <person name="Crouch J.A."/>
            <person name="De Vries R.P."/>
            <person name="Sukno S.A."/>
            <person name="Thon M.R."/>
        </authorList>
    </citation>
    <scope>NUCLEOTIDE SEQUENCE</scope>
    <source>
        <strain evidence="4">CBS 112980</strain>
    </source>
</reference>
<dbReference type="PANTHER" id="PTHR10039:SF16">
    <property type="entry name" value="GPI INOSITOL-DEACYLASE"/>
    <property type="match status" value="1"/>
</dbReference>
<dbReference type="Gene3D" id="1.25.40.20">
    <property type="entry name" value="Ankyrin repeat-containing domain"/>
    <property type="match status" value="2"/>
</dbReference>
<dbReference type="RefSeq" id="XP_060369227.1">
    <property type="nucleotide sequence ID" value="XM_060510155.1"/>
</dbReference>
<feature type="repeat" description="ANK" evidence="2">
    <location>
        <begin position="1166"/>
        <end position="1198"/>
    </location>
</feature>
<dbReference type="InterPro" id="IPR002110">
    <property type="entry name" value="Ankyrin_rpt"/>
</dbReference>
<dbReference type="Proteomes" id="UP001244207">
    <property type="component" value="Unassembled WGS sequence"/>
</dbReference>
<feature type="domain" description="Nephrocystin 3-like N-terminal" evidence="3">
    <location>
        <begin position="373"/>
        <end position="545"/>
    </location>
</feature>
<comment type="caution">
    <text evidence="4">The sequence shown here is derived from an EMBL/GenBank/DDBJ whole genome shotgun (WGS) entry which is preliminary data.</text>
</comment>
<keyword evidence="5" id="KW-1185">Reference proteome</keyword>
<evidence type="ECO:0000256" key="1">
    <source>
        <dbReference type="ARBA" id="ARBA00022737"/>
    </source>
</evidence>
<evidence type="ECO:0000313" key="4">
    <source>
        <dbReference type="EMBL" id="KAK1729172.1"/>
    </source>
</evidence>
<dbReference type="Pfam" id="PF24883">
    <property type="entry name" value="NPHP3_N"/>
    <property type="match status" value="1"/>
</dbReference>
<dbReference type="SUPFAM" id="SSF48403">
    <property type="entry name" value="Ankyrin repeat"/>
    <property type="match status" value="1"/>
</dbReference>
<feature type="repeat" description="ANK" evidence="2">
    <location>
        <begin position="917"/>
        <end position="945"/>
    </location>
</feature>
<dbReference type="SMART" id="SM00248">
    <property type="entry name" value="ANK"/>
    <property type="match status" value="7"/>
</dbReference>
<feature type="repeat" description="ANK" evidence="2">
    <location>
        <begin position="1061"/>
        <end position="1093"/>
    </location>
</feature>
<keyword evidence="2" id="KW-0040">ANK repeat</keyword>
<name>A0AAD9CZ68_GLOAC</name>
<dbReference type="InterPro" id="IPR027417">
    <property type="entry name" value="P-loop_NTPase"/>
</dbReference>
<dbReference type="InterPro" id="IPR036770">
    <property type="entry name" value="Ankyrin_rpt-contain_sf"/>
</dbReference>
<dbReference type="Gene3D" id="3.40.50.300">
    <property type="entry name" value="P-loop containing nucleotide triphosphate hydrolases"/>
    <property type="match status" value="1"/>
</dbReference>
<dbReference type="GeneID" id="85394054"/>
<gene>
    <name evidence="4" type="ORF">BDZ83DRAFT_648155</name>
</gene>
<evidence type="ECO:0000259" key="3">
    <source>
        <dbReference type="Pfam" id="PF24883"/>
    </source>
</evidence>
<evidence type="ECO:0000313" key="5">
    <source>
        <dbReference type="Proteomes" id="UP001244207"/>
    </source>
</evidence>
<dbReference type="Pfam" id="PF12796">
    <property type="entry name" value="Ank_2"/>
    <property type="match status" value="3"/>
</dbReference>
<proteinExistence type="predicted"/>
<dbReference type="PROSITE" id="PS50297">
    <property type="entry name" value="ANK_REP_REGION"/>
    <property type="match status" value="4"/>
</dbReference>
<dbReference type="PROSITE" id="PS50088">
    <property type="entry name" value="ANK_REPEAT"/>
    <property type="match status" value="4"/>
</dbReference>
<accession>A0AAD9CZ68</accession>
<sequence>MTDSRQSDGGCLSALCSCFRRREKPRHDVSESPATGVDVLTALKPADDGKPEPTDPEVVRHDSVLSVSRATSFTGIADDPSLLPASNVPGPSALNGSTPTVDLWQEACKKVDVKTQIWIASLPPPVNAQDPASELAEFVRSSEEKHKQEALKLKSGDREILWRDYANKVIPVVTAIGNVAINFAPAPSNVVWSAIKVLLTAHVSEREDLVAIMGCTDIVLCLVRRGRVYEKVYIGNSMSPRPPYQEDLMTKLVEVYTKCLEFLAFVYEEMAHGNLRRFFDALVDPGYGENRLSAVRALEQELELATRPCKATADDEHRRLLESLEEPIKRTDKNVINILKVLDKQERDRAMEYVSVIPVGSHHNEKVEKRTKGTFKWLVSHSKFLAWENSYCTPVFWLRGDIGTGKSFLSSRVIDRYRIHDGIQFPTGHSLGLAFFYCNSSDQNRQSIQSILRSYIRQLGEVTGHPESIHETLFNLYKRKEIKSDITLQDCETALVEMINSYSRTVLILDALDECKKDTRRHIVEFFKRLVEKTNRCLKIFIASRPENDIGDYLRSFQEPRATITINTSDNQDDIEKFVNTEVDNFSVDWSPETKQAVKKELMEKSAGMFRWTYLQWEQLKEFDTNSSVQDRLGDLPETLTKAYDEIYDKYKPKSFELFMLQRAVRWVMCARRPFDSCTLLSAIRVESEQMHGDNVKALDKSDLTEKLLETVCRHLIVRDPELKVWRFPHASVREYFEDKKGEPWVKHAPAEVAIVLINCLRDCCAAYSSLWPPSDVESYSGTLQERSTRDLHEWIEAGGADLDQPLDPRHPLQAYIRLNWLTHIHDLPEQDDRAEDVAFALKRFLGEERPPHSSKEYQIFCSRVMEGYRFNYYTPTSSHVRPNTNFAFGVVAMGLHRLLPEWWNEGLDLPSLVNEDGLSLLQIATYHGHYDLCQLLISRGCDINGFVEDGYDGSPLWISVDQRKIEVMELLLNNGANMNCVVGKQSIACLAVDQGSEYCTILLKAGMDPNMKCSTNITNPYRRCRFGSALSRAVWKNDLDTIKVLIGEGAEVNLENLKDDLGSPLASAVKEGYLESARFLLENGANVNEQFRYGEYGCPLIAAVCGREPECVRLLLEHEADVNATPEIGEYGSPLAAAVSMGDLDCARILIEHGADAKALLRVGKYGSPLVAAVSSGDVGCARLLIEHGAEVNAYLEFGEYGSILAAAILECSRAEPSLVMIKFLVEEAEAGLAQLAFVRPRRKEPNIRIKRGERRESIYGAMKQIIRYERRRREMDMAAYLVQELQMERQVLISLGVLPMDLPPDIVTTADTEYEELDEYDFDARRDYYSGRFRWRMLDVLRRTQGSFELICGRNIEYHWDSGVALTKPSA</sequence>
<evidence type="ECO:0000256" key="2">
    <source>
        <dbReference type="PROSITE-ProRule" id="PRU00023"/>
    </source>
</evidence>
<dbReference type="InterPro" id="IPR056884">
    <property type="entry name" value="NPHP3-like_N"/>
</dbReference>
<dbReference type="EMBL" id="JAHMHS010000013">
    <property type="protein sequence ID" value="KAK1729172.1"/>
    <property type="molecule type" value="Genomic_DNA"/>
</dbReference>
<organism evidence="4 5">
    <name type="scientific">Glomerella acutata</name>
    <name type="common">Colletotrichum acutatum</name>
    <dbReference type="NCBI Taxonomy" id="27357"/>
    <lineage>
        <taxon>Eukaryota</taxon>
        <taxon>Fungi</taxon>
        <taxon>Dikarya</taxon>
        <taxon>Ascomycota</taxon>
        <taxon>Pezizomycotina</taxon>
        <taxon>Sordariomycetes</taxon>
        <taxon>Hypocreomycetidae</taxon>
        <taxon>Glomerellales</taxon>
        <taxon>Glomerellaceae</taxon>
        <taxon>Colletotrichum</taxon>
        <taxon>Colletotrichum acutatum species complex</taxon>
    </lineage>
</organism>